<sequence length="44" mass="5320">MWKSENDLRKMYVKICWAVQIKKNRSRILTEEYSAVVGFDKLIE</sequence>
<dbReference type="Proteomes" id="UP000010953">
    <property type="component" value="Unassembled WGS sequence"/>
</dbReference>
<dbReference type="InParanoid" id="M7X3F7"/>
<dbReference type="AlphaFoldDB" id="M7X3F7"/>
<evidence type="ECO:0000313" key="1">
    <source>
        <dbReference type="EMBL" id="EMS32015.1"/>
    </source>
</evidence>
<keyword evidence="2" id="KW-1185">Reference proteome</keyword>
<comment type="caution">
    <text evidence="1">The sequence shown here is derived from an EMBL/GenBank/DDBJ whole genome shotgun (WGS) entry which is preliminary data.</text>
</comment>
<reference evidence="1" key="1">
    <citation type="submission" date="2013-01" db="EMBL/GenBank/DDBJ databases">
        <title>Genome assembly of Mariniradius saccharolyticus AK6.</title>
        <authorList>
            <person name="Vaidya B."/>
            <person name="Khatri I."/>
            <person name="Tanuku N.R.S."/>
            <person name="Subramanian S."/>
            <person name="Pinnaka A."/>
        </authorList>
    </citation>
    <scope>NUCLEOTIDE SEQUENCE [LARGE SCALE GENOMIC DNA]</scope>
    <source>
        <strain evidence="1">AK6</strain>
    </source>
</reference>
<organism evidence="1 2">
    <name type="scientific">Mariniradius saccharolyticus AK6</name>
    <dbReference type="NCBI Taxonomy" id="1239962"/>
    <lineage>
        <taxon>Bacteria</taxon>
        <taxon>Pseudomonadati</taxon>
        <taxon>Bacteroidota</taxon>
        <taxon>Cytophagia</taxon>
        <taxon>Cytophagales</taxon>
        <taxon>Cyclobacteriaceae</taxon>
        <taxon>Mariniradius</taxon>
    </lineage>
</organism>
<accession>M7X3F7</accession>
<dbReference type="EMBL" id="AMZY02000016">
    <property type="protein sequence ID" value="EMS32015.1"/>
    <property type="molecule type" value="Genomic_DNA"/>
</dbReference>
<dbReference type="STRING" id="1239962.C943_01750"/>
<proteinExistence type="predicted"/>
<name>M7X3F7_9BACT</name>
<protein>
    <submittedName>
        <fullName evidence="1">Uncharacterized protein</fullName>
    </submittedName>
</protein>
<evidence type="ECO:0000313" key="2">
    <source>
        <dbReference type="Proteomes" id="UP000010953"/>
    </source>
</evidence>
<gene>
    <name evidence="1" type="ORF">C943_01750</name>
</gene>